<dbReference type="InterPro" id="IPR003583">
    <property type="entry name" value="Hlx-hairpin-Hlx_DNA-bd_motif"/>
</dbReference>
<dbReference type="Pfam" id="PF10531">
    <property type="entry name" value="SLBB"/>
    <property type="match status" value="1"/>
</dbReference>
<dbReference type="GO" id="GO:0015627">
    <property type="term" value="C:type II protein secretion system complex"/>
    <property type="evidence" value="ECO:0007669"/>
    <property type="project" value="TreeGrafter"/>
</dbReference>
<comment type="caution">
    <text evidence="3">The sequence shown here is derived from an EMBL/GenBank/DDBJ whole genome shotgun (WGS) entry which is preliminary data.</text>
</comment>
<dbReference type="Proteomes" id="UP000228920">
    <property type="component" value="Unassembled WGS sequence"/>
</dbReference>
<sequence>MEEFSLEDNSIDTLWRVFVSKYRYELIAGFSFLALLGGIVASMVVFKNQSPEKISIQKPSSEVVVNIKIDVGGAVKTPGIYDLPKGSRISDVLAAAGGLLENADTEWVSEFINLAEVVSDGEKLFIPTRADPVEQFDSQSNPTSASLDSQPVSAKININKATIEQLISLPGIGESYANKIIQNRPYKSIEELLNVSGIGPKKFESLKDLVSVY</sequence>
<dbReference type="SUPFAM" id="SSF47781">
    <property type="entry name" value="RuvA domain 2-like"/>
    <property type="match status" value="1"/>
</dbReference>
<feature type="domain" description="Helix-hairpin-helix DNA-binding motif class 1" evidence="2">
    <location>
        <begin position="164"/>
        <end position="183"/>
    </location>
</feature>
<evidence type="ECO:0000313" key="4">
    <source>
        <dbReference type="Proteomes" id="UP000228920"/>
    </source>
</evidence>
<dbReference type="GO" id="GO:0015628">
    <property type="term" value="P:protein secretion by the type II secretion system"/>
    <property type="evidence" value="ECO:0007669"/>
    <property type="project" value="TreeGrafter"/>
</dbReference>
<dbReference type="AlphaFoldDB" id="A0A2M7TI17"/>
<reference evidence="4" key="1">
    <citation type="submission" date="2017-09" db="EMBL/GenBank/DDBJ databases">
        <title>Depth-based differentiation of microbial function through sediment-hosted aquifers and enrichment of novel symbionts in the deep terrestrial subsurface.</title>
        <authorList>
            <person name="Probst A.J."/>
            <person name="Ladd B."/>
            <person name="Jarett J.K."/>
            <person name="Geller-Mcgrath D.E."/>
            <person name="Sieber C.M.K."/>
            <person name="Emerson J.B."/>
            <person name="Anantharaman K."/>
            <person name="Thomas B.C."/>
            <person name="Malmstrom R."/>
            <person name="Stieglmeier M."/>
            <person name="Klingl A."/>
            <person name="Woyke T."/>
            <person name="Ryan C.M."/>
            <person name="Banfield J.F."/>
        </authorList>
    </citation>
    <scope>NUCLEOTIDE SEQUENCE [LARGE SCALE GENOMIC DNA]</scope>
</reference>
<dbReference type="PANTHER" id="PTHR21180:SF32">
    <property type="entry name" value="ENDONUCLEASE_EXONUCLEASE_PHOSPHATASE FAMILY DOMAIN-CONTAINING PROTEIN 1"/>
    <property type="match status" value="1"/>
</dbReference>
<evidence type="ECO:0000256" key="1">
    <source>
        <dbReference type="SAM" id="Phobius"/>
    </source>
</evidence>
<accession>A0A2M7TI17</accession>
<keyword evidence="1" id="KW-1133">Transmembrane helix</keyword>
<dbReference type="InterPro" id="IPR051675">
    <property type="entry name" value="Endo/Exo/Phosphatase_dom_1"/>
</dbReference>
<protein>
    <submittedName>
        <fullName evidence="3">Competence protein CelA</fullName>
    </submittedName>
</protein>
<evidence type="ECO:0000313" key="3">
    <source>
        <dbReference type="EMBL" id="PIZ45983.1"/>
    </source>
</evidence>
<dbReference type="GO" id="GO:0003677">
    <property type="term" value="F:DNA binding"/>
    <property type="evidence" value="ECO:0007669"/>
    <property type="project" value="InterPro"/>
</dbReference>
<proteinExistence type="predicted"/>
<evidence type="ECO:0000259" key="2">
    <source>
        <dbReference type="SMART" id="SM00278"/>
    </source>
</evidence>
<dbReference type="InterPro" id="IPR010994">
    <property type="entry name" value="RuvA_2-like"/>
</dbReference>
<feature type="transmembrane region" description="Helical" evidence="1">
    <location>
        <begin position="26"/>
        <end position="46"/>
    </location>
</feature>
<dbReference type="InterPro" id="IPR019554">
    <property type="entry name" value="Soluble_ligand-bd"/>
</dbReference>
<dbReference type="SMART" id="SM00278">
    <property type="entry name" value="HhH1"/>
    <property type="match status" value="2"/>
</dbReference>
<dbReference type="Pfam" id="PF12836">
    <property type="entry name" value="HHH_3"/>
    <property type="match status" value="1"/>
</dbReference>
<gene>
    <name evidence="3" type="ORF">COY32_04305</name>
</gene>
<organism evidence="3 4">
    <name type="scientific">candidate division WWE3 bacterium CG_4_10_14_0_2_um_filter_41_14</name>
    <dbReference type="NCBI Taxonomy" id="1975072"/>
    <lineage>
        <taxon>Bacteria</taxon>
        <taxon>Katanobacteria</taxon>
    </lineage>
</organism>
<keyword evidence="1" id="KW-0472">Membrane</keyword>
<dbReference type="GO" id="GO:0006281">
    <property type="term" value="P:DNA repair"/>
    <property type="evidence" value="ECO:0007669"/>
    <property type="project" value="InterPro"/>
</dbReference>
<keyword evidence="1" id="KW-0812">Transmembrane</keyword>
<dbReference type="PANTHER" id="PTHR21180">
    <property type="entry name" value="ENDONUCLEASE/EXONUCLEASE/PHOSPHATASE FAMILY DOMAIN-CONTAINING PROTEIN 1"/>
    <property type="match status" value="1"/>
</dbReference>
<dbReference type="EMBL" id="PFNL01000116">
    <property type="protein sequence ID" value="PIZ45983.1"/>
    <property type="molecule type" value="Genomic_DNA"/>
</dbReference>
<name>A0A2M7TI17_UNCKA</name>
<feature type="domain" description="Helix-hairpin-helix DNA-binding motif class 1" evidence="2">
    <location>
        <begin position="190"/>
        <end position="209"/>
    </location>
</feature>
<dbReference type="Gene3D" id="1.10.150.320">
    <property type="entry name" value="Photosystem II 12 kDa extrinsic protein"/>
    <property type="match status" value="1"/>
</dbReference>